<comment type="similarity">
    <text evidence="1">Belongs to the sigma-70 factor family. ECF subfamily.</text>
</comment>
<dbReference type="SUPFAM" id="SSF88946">
    <property type="entry name" value="Sigma2 domain of RNA polymerase sigma factors"/>
    <property type="match status" value="1"/>
</dbReference>
<dbReference type="InterPro" id="IPR013325">
    <property type="entry name" value="RNA_pol_sigma_r2"/>
</dbReference>
<evidence type="ECO:0000256" key="3">
    <source>
        <dbReference type="ARBA" id="ARBA00023082"/>
    </source>
</evidence>
<dbReference type="Proteomes" id="UP001165641">
    <property type="component" value="Unassembled WGS sequence"/>
</dbReference>
<dbReference type="Gene3D" id="1.10.1740.10">
    <property type="match status" value="1"/>
</dbReference>
<proteinExistence type="inferred from homology"/>
<dbReference type="RefSeq" id="WP_271890704.1">
    <property type="nucleotide sequence ID" value="NZ_JAQBIE010000045.1"/>
</dbReference>
<feature type="domain" description="PhyR sigma2" evidence="6">
    <location>
        <begin position="15"/>
        <end position="69"/>
    </location>
</feature>
<sequence length="184" mass="20681">MQSEDVRALAQRRAIEPHIPALRRYACSVLRDAAAADDAVQDCLLRAIDRWHQHRPDNSTRAWLFAILHSTMMNGLRKWGRRGIQLAAEDPASIEELAVPARQETQIYQAEVLRAVGRLPEAQRDVLLLVTVEGLTYDETATALGVPVGTVMSRLSRGRDHLRELLGGRGTEKQARVPHLRRVK</sequence>
<evidence type="ECO:0000256" key="2">
    <source>
        <dbReference type="ARBA" id="ARBA00023015"/>
    </source>
</evidence>
<evidence type="ECO:0000313" key="8">
    <source>
        <dbReference type="Proteomes" id="UP001165641"/>
    </source>
</evidence>
<organism evidence="7 8">
    <name type="scientific">Paracoccus onchidii</name>
    <dbReference type="NCBI Taxonomy" id="3017813"/>
    <lineage>
        <taxon>Bacteria</taxon>
        <taxon>Pseudomonadati</taxon>
        <taxon>Pseudomonadota</taxon>
        <taxon>Alphaproteobacteria</taxon>
        <taxon>Rhodobacterales</taxon>
        <taxon>Paracoccaceae</taxon>
        <taxon>Paracoccus</taxon>
    </lineage>
</organism>
<dbReference type="PANTHER" id="PTHR43133">
    <property type="entry name" value="RNA POLYMERASE ECF-TYPE SIGMA FACTO"/>
    <property type="match status" value="1"/>
</dbReference>
<dbReference type="PANTHER" id="PTHR43133:SF25">
    <property type="entry name" value="RNA POLYMERASE SIGMA FACTOR RFAY-RELATED"/>
    <property type="match status" value="1"/>
</dbReference>
<dbReference type="InterPro" id="IPR053866">
    <property type="entry name" value="PhyR_sigma2"/>
</dbReference>
<dbReference type="InterPro" id="IPR013249">
    <property type="entry name" value="RNA_pol_sigma70_r4_t2"/>
</dbReference>
<gene>
    <name evidence="7" type="ORF">PAF17_19285</name>
</gene>
<evidence type="ECO:0000313" key="7">
    <source>
        <dbReference type="EMBL" id="MDB6179611.1"/>
    </source>
</evidence>
<keyword evidence="3" id="KW-0731">Sigma factor</keyword>
<name>A0ABT4ZLH7_9RHOB</name>
<dbReference type="InterPro" id="IPR013324">
    <property type="entry name" value="RNA_pol_sigma_r3/r4-like"/>
</dbReference>
<dbReference type="Gene3D" id="1.10.10.10">
    <property type="entry name" value="Winged helix-like DNA-binding domain superfamily/Winged helix DNA-binding domain"/>
    <property type="match status" value="1"/>
</dbReference>
<keyword evidence="2" id="KW-0805">Transcription regulation</keyword>
<evidence type="ECO:0000256" key="4">
    <source>
        <dbReference type="ARBA" id="ARBA00023163"/>
    </source>
</evidence>
<protein>
    <submittedName>
        <fullName evidence="7">Sigma-70 family RNA polymerase sigma factor</fullName>
    </submittedName>
</protein>
<accession>A0ABT4ZLH7</accession>
<keyword evidence="4" id="KW-0804">Transcription</keyword>
<dbReference type="CDD" id="cd06171">
    <property type="entry name" value="Sigma70_r4"/>
    <property type="match status" value="1"/>
</dbReference>
<comment type="caution">
    <text evidence="7">The sequence shown here is derived from an EMBL/GenBank/DDBJ whole genome shotgun (WGS) entry which is preliminary data.</text>
</comment>
<dbReference type="Pfam" id="PF22029">
    <property type="entry name" value="PhyR_sigma2"/>
    <property type="match status" value="1"/>
</dbReference>
<keyword evidence="8" id="KW-1185">Reference proteome</keyword>
<dbReference type="InterPro" id="IPR039425">
    <property type="entry name" value="RNA_pol_sigma-70-like"/>
</dbReference>
<evidence type="ECO:0000259" key="6">
    <source>
        <dbReference type="Pfam" id="PF22029"/>
    </source>
</evidence>
<dbReference type="SUPFAM" id="SSF88659">
    <property type="entry name" value="Sigma3 and sigma4 domains of RNA polymerase sigma factors"/>
    <property type="match status" value="1"/>
</dbReference>
<dbReference type="InterPro" id="IPR036388">
    <property type="entry name" value="WH-like_DNA-bd_sf"/>
</dbReference>
<reference evidence="7" key="1">
    <citation type="submission" date="2022-12" db="EMBL/GenBank/DDBJ databases">
        <title>Paracoccus onchidii sp. nov., isolated from a marine invertebrate from the South China Sea.</title>
        <authorList>
            <person name="Xu S."/>
            <person name="Liu Z."/>
            <person name="Xu Y."/>
        </authorList>
    </citation>
    <scope>NUCLEOTIDE SEQUENCE</scope>
    <source>
        <strain evidence="7">Z330</strain>
    </source>
</reference>
<dbReference type="InterPro" id="IPR014284">
    <property type="entry name" value="RNA_pol_sigma-70_dom"/>
</dbReference>
<feature type="domain" description="RNA polymerase sigma factor 70 region 4 type 2" evidence="5">
    <location>
        <begin position="111"/>
        <end position="162"/>
    </location>
</feature>
<dbReference type="NCBIfam" id="TIGR02937">
    <property type="entry name" value="sigma70-ECF"/>
    <property type="match status" value="1"/>
</dbReference>
<dbReference type="EMBL" id="JAQBIE010000045">
    <property type="protein sequence ID" value="MDB6179611.1"/>
    <property type="molecule type" value="Genomic_DNA"/>
</dbReference>
<dbReference type="Pfam" id="PF08281">
    <property type="entry name" value="Sigma70_r4_2"/>
    <property type="match status" value="1"/>
</dbReference>
<evidence type="ECO:0000259" key="5">
    <source>
        <dbReference type="Pfam" id="PF08281"/>
    </source>
</evidence>
<evidence type="ECO:0000256" key="1">
    <source>
        <dbReference type="ARBA" id="ARBA00010641"/>
    </source>
</evidence>